<evidence type="ECO:0000313" key="1">
    <source>
        <dbReference type="Proteomes" id="UP001652660"/>
    </source>
</evidence>
<proteinExistence type="predicted"/>
<dbReference type="PANTHER" id="PTHR48475:SF2">
    <property type="entry name" value="RIBONUCLEASE H"/>
    <property type="match status" value="1"/>
</dbReference>
<protein>
    <recommendedName>
        <fullName evidence="3">Reverse transcriptase RNase H-like domain-containing protein</fullName>
    </recommendedName>
</protein>
<dbReference type="Proteomes" id="UP001652660">
    <property type="component" value="Chromosome 9c"/>
</dbReference>
<keyword evidence="1" id="KW-1185">Reference proteome</keyword>
<sequence length="128" mass="14634">MVVSNHAEVSYARDPFSLTYGAEAVIPAEIFTPNPRLAAYAAEVNNEERQLDLDLVDERRDLASARIASYKNTLAHYYNARVRHRRFHPGDLVLRKNSVSRAEPQGKLCPKWEGLTELWNLTLRNIVN</sequence>
<dbReference type="GeneID" id="140014225"/>
<reference evidence="2" key="1">
    <citation type="submission" date="2025-08" db="UniProtKB">
        <authorList>
            <consortium name="RefSeq"/>
        </authorList>
    </citation>
    <scope>IDENTIFICATION</scope>
    <source>
        <tissue evidence="2">Leaves</tissue>
    </source>
</reference>
<dbReference type="PANTHER" id="PTHR48475">
    <property type="entry name" value="RIBONUCLEASE H"/>
    <property type="match status" value="1"/>
</dbReference>
<evidence type="ECO:0000313" key="2">
    <source>
        <dbReference type="RefSeq" id="XP_071920754.1"/>
    </source>
</evidence>
<evidence type="ECO:0008006" key="3">
    <source>
        <dbReference type="Google" id="ProtNLM"/>
    </source>
</evidence>
<name>A0ABM4VMK2_COFAR</name>
<organism evidence="1 2">
    <name type="scientific">Coffea arabica</name>
    <name type="common">Arabian coffee</name>
    <dbReference type="NCBI Taxonomy" id="13443"/>
    <lineage>
        <taxon>Eukaryota</taxon>
        <taxon>Viridiplantae</taxon>
        <taxon>Streptophyta</taxon>
        <taxon>Embryophyta</taxon>
        <taxon>Tracheophyta</taxon>
        <taxon>Spermatophyta</taxon>
        <taxon>Magnoliopsida</taxon>
        <taxon>eudicotyledons</taxon>
        <taxon>Gunneridae</taxon>
        <taxon>Pentapetalae</taxon>
        <taxon>asterids</taxon>
        <taxon>lamiids</taxon>
        <taxon>Gentianales</taxon>
        <taxon>Rubiaceae</taxon>
        <taxon>Ixoroideae</taxon>
        <taxon>Gardenieae complex</taxon>
        <taxon>Bertiereae - Coffeeae clade</taxon>
        <taxon>Coffeeae</taxon>
        <taxon>Coffea</taxon>
    </lineage>
</organism>
<dbReference type="RefSeq" id="XP_071920754.1">
    <property type="nucleotide sequence ID" value="XM_072064653.1"/>
</dbReference>
<accession>A0ABM4VMK2</accession>
<gene>
    <name evidence="2" type="primary">LOC140014225</name>
</gene>